<feature type="region of interest" description="Disordered" evidence="1">
    <location>
        <begin position="129"/>
        <end position="152"/>
    </location>
</feature>
<name>A0AAN9TAG6_9HEMI</name>
<gene>
    <name evidence="2" type="ORF">V9T40_012315</name>
</gene>
<dbReference type="PANTHER" id="PTHR13582:SF0">
    <property type="entry name" value="M-PHASE PHOSPHOPROTEIN 6"/>
    <property type="match status" value="1"/>
</dbReference>
<dbReference type="Pfam" id="PF10175">
    <property type="entry name" value="MPP6"/>
    <property type="match status" value="1"/>
</dbReference>
<dbReference type="EMBL" id="JBBCAQ010000036">
    <property type="protein sequence ID" value="KAK7576029.1"/>
    <property type="molecule type" value="Genomic_DNA"/>
</dbReference>
<sequence length="152" mass="17370">MIRSGKDGKKLSKHLLEMKFMKVSRDRIQEEEDEQNSQALFYNQISDALKSSSSKFIVEPSWVVCEGLKCGRRSYRGMNPVIEKIMEMDNQDQKVLTKVKEEDVDVTAEEMAVLYKQEATLIESTVRSCNKRTGSTLSPPSTKKKFLKPADD</sequence>
<protein>
    <recommendedName>
        <fullName evidence="4">M-phase phosphoprotein 6</fullName>
    </recommendedName>
</protein>
<organism evidence="2 3">
    <name type="scientific">Parthenolecanium corni</name>
    <dbReference type="NCBI Taxonomy" id="536013"/>
    <lineage>
        <taxon>Eukaryota</taxon>
        <taxon>Metazoa</taxon>
        <taxon>Ecdysozoa</taxon>
        <taxon>Arthropoda</taxon>
        <taxon>Hexapoda</taxon>
        <taxon>Insecta</taxon>
        <taxon>Pterygota</taxon>
        <taxon>Neoptera</taxon>
        <taxon>Paraneoptera</taxon>
        <taxon>Hemiptera</taxon>
        <taxon>Sternorrhyncha</taxon>
        <taxon>Coccoidea</taxon>
        <taxon>Coccidae</taxon>
        <taxon>Parthenolecanium</taxon>
    </lineage>
</organism>
<reference evidence="2 3" key="1">
    <citation type="submission" date="2024-03" db="EMBL/GenBank/DDBJ databases">
        <title>Adaptation during the transition from Ophiocordyceps entomopathogen to insect associate is accompanied by gene loss and intensified selection.</title>
        <authorList>
            <person name="Ward C.M."/>
            <person name="Onetto C.A."/>
            <person name="Borneman A.R."/>
        </authorList>
    </citation>
    <scope>NUCLEOTIDE SEQUENCE [LARGE SCALE GENOMIC DNA]</scope>
    <source>
        <strain evidence="2">AWRI1</strain>
        <tissue evidence="2">Single Adult Female</tissue>
    </source>
</reference>
<keyword evidence="3" id="KW-1185">Reference proteome</keyword>
<dbReference type="AlphaFoldDB" id="A0AAN9TAG6"/>
<accession>A0AAN9TAG6</accession>
<evidence type="ECO:0000313" key="2">
    <source>
        <dbReference type="EMBL" id="KAK7576029.1"/>
    </source>
</evidence>
<dbReference type="GO" id="GO:0000460">
    <property type="term" value="P:maturation of 5.8S rRNA"/>
    <property type="evidence" value="ECO:0007669"/>
    <property type="project" value="TreeGrafter"/>
</dbReference>
<dbReference type="Proteomes" id="UP001367676">
    <property type="component" value="Unassembled WGS sequence"/>
</dbReference>
<proteinExistence type="predicted"/>
<dbReference type="InterPro" id="IPR019324">
    <property type="entry name" value="MPP6"/>
</dbReference>
<comment type="caution">
    <text evidence="2">The sequence shown here is derived from an EMBL/GenBank/DDBJ whole genome shotgun (WGS) entry which is preliminary data.</text>
</comment>
<evidence type="ECO:0000313" key="3">
    <source>
        <dbReference type="Proteomes" id="UP001367676"/>
    </source>
</evidence>
<feature type="compositionally biased region" description="Basic residues" evidence="1">
    <location>
        <begin position="142"/>
        <end position="152"/>
    </location>
</feature>
<evidence type="ECO:0008006" key="4">
    <source>
        <dbReference type="Google" id="ProtNLM"/>
    </source>
</evidence>
<feature type="compositionally biased region" description="Polar residues" evidence="1">
    <location>
        <begin position="129"/>
        <end position="141"/>
    </location>
</feature>
<dbReference type="PANTHER" id="PTHR13582">
    <property type="entry name" value="M-PHASE PHOSPHOPROTEIN 6"/>
    <property type="match status" value="1"/>
</dbReference>
<evidence type="ECO:0000256" key="1">
    <source>
        <dbReference type="SAM" id="MobiDB-lite"/>
    </source>
</evidence>